<evidence type="ECO:0000313" key="22">
    <source>
        <dbReference type="EMBL" id="MDO7785684.1"/>
    </source>
</evidence>
<feature type="binding site" evidence="18">
    <location>
        <position position="167"/>
    </location>
    <ligand>
        <name>K(+)</name>
        <dbReference type="ChEBI" id="CHEBI:29103"/>
    </ligand>
</feature>
<feature type="binding site" evidence="18">
    <location>
        <position position="131"/>
    </location>
    <ligand>
        <name>K(+)</name>
        <dbReference type="ChEBI" id="CHEBI:29103"/>
    </ligand>
</feature>
<dbReference type="HAMAP" id="MF_01965">
    <property type="entry name" value="NADHX_dehydratase"/>
    <property type="match status" value="1"/>
</dbReference>
<dbReference type="GO" id="GO:0046496">
    <property type="term" value="P:nicotinamide nucleotide metabolic process"/>
    <property type="evidence" value="ECO:0007669"/>
    <property type="project" value="UniProtKB-UniRule"/>
</dbReference>
<dbReference type="GO" id="GO:0052856">
    <property type="term" value="F:NAD(P)HX epimerase activity"/>
    <property type="evidence" value="ECO:0007669"/>
    <property type="project" value="UniProtKB-UniRule"/>
</dbReference>
<dbReference type="PROSITE" id="PS51385">
    <property type="entry name" value="YJEF_N"/>
    <property type="match status" value="1"/>
</dbReference>
<feature type="binding site" evidence="17">
    <location>
        <begin position="425"/>
        <end position="429"/>
    </location>
    <ligand>
        <name>AMP</name>
        <dbReference type="ChEBI" id="CHEBI:456215"/>
    </ligand>
</feature>
<dbReference type="FunFam" id="3.40.50.10260:FF:000003">
    <property type="entry name" value="Multifunctional fusion protein"/>
    <property type="match status" value="1"/>
</dbReference>
<dbReference type="InterPro" id="IPR017953">
    <property type="entry name" value="Carbohydrate_kinase_pred_CS"/>
</dbReference>
<name>A0AAW7Z982_9FIRM</name>
<dbReference type="Gene3D" id="3.40.1190.20">
    <property type="match status" value="1"/>
</dbReference>
<dbReference type="InterPro" id="IPR030677">
    <property type="entry name" value="Nnr"/>
</dbReference>
<evidence type="ECO:0000256" key="8">
    <source>
        <dbReference type="ARBA" id="ARBA00022857"/>
    </source>
</evidence>
<comment type="function">
    <text evidence="17">Catalyzes the dehydration of the S-form of NAD(P)HX at the expense of ADP, which is converted to AMP. Together with NAD(P)HX epimerase, which catalyzes the epimerization of the S- and R-forms, the enzyme allows the repair of both epimers of NAD(P)HX, a damaged form of NAD(P)H that is a result of enzymatic or heat-dependent hydration.</text>
</comment>
<evidence type="ECO:0000256" key="1">
    <source>
        <dbReference type="ARBA" id="ARBA00000013"/>
    </source>
</evidence>
<feature type="binding site" evidence="17">
    <location>
        <position position="388"/>
    </location>
    <ligand>
        <name>(6S)-NADPHX</name>
        <dbReference type="ChEBI" id="CHEBI:64076"/>
    </ligand>
</feature>
<feature type="binding site" evidence="17">
    <location>
        <position position="266"/>
    </location>
    <ligand>
        <name>(6S)-NADPHX</name>
        <dbReference type="ChEBI" id="CHEBI:64076"/>
    </ligand>
</feature>
<dbReference type="Proteomes" id="UP001172911">
    <property type="component" value="Unassembled WGS sequence"/>
</dbReference>
<comment type="similarity">
    <text evidence="18">Belongs to the NnrE/AIBP family.</text>
</comment>
<evidence type="ECO:0000256" key="18">
    <source>
        <dbReference type="HAMAP-Rule" id="MF_01966"/>
    </source>
</evidence>
<keyword evidence="8 17" id="KW-0521">NADP</keyword>
<dbReference type="NCBIfam" id="TIGR00197">
    <property type="entry name" value="yjeF_nterm"/>
    <property type="match status" value="1"/>
</dbReference>
<dbReference type="AlphaFoldDB" id="A0AAW7Z982"/>
<evidence type="ECO:0000256" key="5">
    <source>
        <dbReference type="ARBA" id="ARBA00022723"/>
    </source>
</evidence>
<comment type="cofactor">
    <cofactor evidence="17">
        <name>Mg(2+)</name>
        <dbReference type="ChEBI" id="CHEBI:18420"/>
    </cofactor>
</comment>
<evidence type="ECO:0000256" key="10">
    <source>
        <dbReference type="ARBA" id="ARBA00023027"/>
    </source>
</evidence>
<dbReference type="PROSITE" id="PS51383">
    <property type="entry name" value="YJEF_C_3"/>
    <property type="match status" value="1"/>
</dbReference>
<evidence type="ECO:0000259" key="20">
    <source>
        <dbReference type="PROSITE" id="PS51383"/>
    </source>
</evidence>
<comment type="caution">
    <text evidence="18">Lacks conserved residue(s) required for the propagation of feature annotation.</text>
</comment>
<comment type="cofactor">
    <cofactor evidence="18 19">
        <name>K(+)</name>
        <dbReference type="ChEBI" id="CHEBI:29103"/>
    </cofactor>
    <text evidence="18 19">Binds 1 potassium ion per subunit.</text>
</comment>
<dbReference type="GO" id="GO:0110051">
    <property type="term" value="P:metabolite repair"/>
    <property type="evidence" value="ECO:0007669"/>
    <property type="project" value="TreeGrafter"/>
</dbReference>
<dbReference type="PANTHER" id="PTHR12592:SF0">
    <property type="entry name" value="ATP-DEPENDENT (S)-NAD(P)H-HYDRATE DEHYDRATASE"/>
    <property type="match status" value="1"/>
</dbReference>
<dbReference type="Pfam" id="PF03853">
    <property type="entry name" value="YjeF_N"/>
    <property type="match status" value="1"/>
</dbReference>
<dbReference type="PROSITE" id="PS01050">
    <property type="entry name" value="YJEF_C_2"/>
    <property type="match status" value="1"/>
</dbReference>
<feature type="binding site" evidence="18">
    <location>
        <position position="60"/>
    </location>
    <ligand>
        <name>K(+)</name>
        <dbReference type="ChEBI" id="CHEBI:29103"/>
    </ligand>
</feature>
<dbReference type="SUPFAM" id="SSF64153">
    <property type="entry name" value="YjeF N-terminal domain-like"/>
    <property type="match status" value="1"/>
</dbReference>
<gene>
    <name evidence="17" type="primary">nnrD</name>
    <name evidence="18" type="synonym">nnrE</name>
    <name evidence="22" type="ORF">P6N53_00365</name>
</gene>
<comment type="similarity">
    <text evidence="4 19">In the C-terminal section; belongs to the NnrD/CARKD family.</text>
</comment>
<dbReference type="InterPro" id="IPR000631">
    <property type="entry name" value="CARKD"/>
</dbReference>
<comment type="similarity">
    <text evidence="17">Belongs to the NnrD/CARKD family.</text>
</comment>
<dbReference type="EMBL" id="JARPTC010000001">
    <property type="protein sequence ID" value="MDO7785684.1"/>
    <property type="molecule type" value="Genomic_DNA"/>
</dbReference>
<dbReference type="NCBIfam" id="TIGR00196">
    <property type="entry name" value="yjeF_cterm"/>
    <property type="match status" value="1"/>
</dbReference>
<evidence type="ECO:0000256" key="9">
    <source>
        <dbReference type="ARBA" id="ARBA00022958"/>
    </source>
</evidence>
<dbReference type="GO" id="GO:0005524">
    <property type="term" value="F:ATP binding"/>
    <property type="evidence" value="ECO:0007669"/>
    <property type="project" value="UniProtKB-UniRule"/>
</dbReference>
<evidence type="ECO:0000259" key="21">
    <source>
        <dbReference type="PROSITE" id="PS51385"/>
    </source>
</evidence>
<comment type="catalytic activity">
    <reaction evidence="2 18 19">
        <text>(6R)-NADPHX = (6S)-NADPHX</text>
        <dbReference type="Rhea" id="RHEA:32227"/>
        <dbReference type="ChEBI" id="CHEBI:64076"/>
        <dbReference type="ChEBI" id="CHEBI:64077"/>
        <dbReference type="EC" id="5.1.99.6"/>
    </reaction>
</comment>
<feature type="binding site" evidence="18">
    <location>
        <begin position="135"/>
        <end position="141"/>
    </location>
    <ligand>
        <name>(6S)-NADPHX</name>
        <dbReference type="ChEBI" id="CHEBI:64076"/>
    </ligand>
</feature>
<evidence type="ECO:0000256" key="7">
    <source>
        <dbReference type="ARBA" id="ARBA00022840"/>
    </source>
</evidence>
<evidence type="ECO:0000256" key="19">
    <source>
        <dbReference type="PIRNR" id="PIRNR017184"/>
    </source>
</evidence>
<dbReference type="PIRSF" id="PIRSF017184">
    <property type="entry name" value="Nnr"/>
    <property type="match status" value="1"/>
</dbReference>
<keyword evidence="23" id="KW-1185">Reference proteome</keyword>
<keyword evidence="7 17" id="KW-0067">ATP-binding</keyword>
<keyword evidence="10 17" id="KW-0520">NAD</keyword>
<dbReference type="Gene3D" id="3.40.50.10260">
    <property type="entry name" value="YjeF N-terminal domain"/>
    <property type="match status" value="1"/>
</dbReference>
<keyword evidence="12 17" id="KW-0456">Lyase</keyword>
<sequence>MRVVTAEEMRQIDQDAMEQYGIPGVVLMENAGIGVVRVIEELIQNVRGKVFSVLVGKGNNGGDGLVIARHLHNKGAQVKVLLMANPSDFRGDAKVNLNIWEKMGQPIYQINQTTGINILKLALLSTDIIVDALYGTGFHGEVEEKVAKVIELVNVSNRPIISVDIPSGVLADSGKVLGACIRANHTVTFGLPKLGLVMEPGASFAGEIHVVDISLPGKLTDLSGSGKQLLTLETISAWFSPRSPEGHKGSYGRVLILAGSRGMVGAARLTAKGALRAGAGLVTLAVPESVQPVAAASLDEAMTKGLPETGEGTFSEDALDMLLEYCKQADVLALGPGITTHPETVKLIRTLLPKLTIPTVIDADGLNALSESTDILGNTTVPLVITPHPGEMSRLLNISVHEIQDDRLNYATVAAIEWNLTVLLKGAGTIVASPGGNVYINPTGNPGMATGGSGDVLTGIIAGLLGQGLAPEHAAAAGAYLHGRAGDLAVRQLGQMSTLAGDILKYLPEALREVFK</sequence>
<dbReference type="InterPro" id="IPR036652">
    <property type="entry name" value="YjeF_N_dom_sf"/>
</dbReference>
<feature type="binding site" evidence="18">
    <location>
        <position position="164"/>
    </location>
    <ligand>
        <name>(6S)-NADPHX</name>
        <dbReference type="ChEBI" id="CHEBI:64076"/>
    </ligand>
</feature>
<dbReference type="InterPro" id="IPR004443">
    <property type="entry name" value="YjeF_N_dom"/>
</dbReference>
<keyword evidence="6 17" id="KW-0547">Nucleotide-binding</keyword>
<evidence type="ECO:0000256" key="2">
    <source>
        <dbReference type="ARBA" id="ARBA00000909"/>
    </source>
</evidence>
<comment type="catalytic activity">
    <reaction evidence="15 17 19">
        <text>(6S)-NADHX + ADP = AMP + phosphate + NADH + H(+)</text>
        <dbReference type="Rhea" id="RHEA:32223"/>
        <dbReference type="ChEBI" id="CHEBI:15378"/>
        <dbReference type="ChEBI" id="CHEBI:43474"/>
        <dbReference type="ChEBI" id="CHEBI:57945"/>
        <dbReference type="ChEBI" id="CHEBI:64074"/>
        <dbReference type="ChEBI" id="CHEBI:456215"/>
        <dbReference type="ChEBI" id="CHEBI:456216"/>
        <dbReference type="EC" id="4.2.1.136"/>
    </reaction>
</comment>
<feature type="domain" description="YjeF C-terminal" evidence="20">
    <location>
        <begin position="231"/>
        <end position="514"/>
    </location>
</feature>
<evidence type="ECO:0000256" key="6">
    <source>
        <dbReference type="ARBA" id="ARBA00022741"/>
    </source>
</evidence>
<dbReference type="InterPro" id="IPR029056">
    <property type="entry name" value="Ribokinase-like"/>
</dbReference>
<keyword evidence="11 18" id="KW-0413">Isomerase</keyword>
<feature type="binding site" evidence="17">
    <location>
        <position position="337"/>
    </location>
    <ligand>
        <name>(6S)-NADPHX</name>
        <dbReference type="ChEBI" id="CHEBI:64076"/>
    </ligand>
</feature>
<dbReference type="PANTHER" id="PTHR12592">
    <property type="entry name" value="ATP-DEPENDENT (S)-NAD(P)H-HYDRATE DEHYDRATASE FAMILY MEMBER"/>
    <property type="match status" value="1"/>
</dbReference>
<dbReference type="GO" id="GO:0046872">
    <property type="term" value="F:metal ion binding"/>
    <property type="evidence" value="ECO:0007669"/>
    <property type="project" value="UniProtKB-UniRule"/>
</dbReference>
<feature type="binding site" evidence="17">
    <location>
        <position position="454"/>
    </location>
    <ligand>
        <name>AMP</name>
        <dbReference type="ChEBI" id="CHEBI:456215"/>
    </ligand>
</feature>
<evidence type="ECO:0000256" key="15">
    <source>
        <dbReference type="ARBA" id="ARBA00048238"/>
    </source>
</evidence>
<evidence type="ECO:0000256" key="13">
    <source>
        <dbReference type="ARBA" id="ARBA00023268"/>
    </source>
</evidence>
<organism evidence="22 23">
    <name type="scientific">Desulforamulus aquiferis</name>
    <dbReference type="NCBI Taxonomy" id="1397668"/>
    <lineage>
        <taxon>Bacteria</taxon>
        <taxon>Bacillati</taxon>
        <taxon>Bacillota</taxon>
        <taxon>Clostridia</taxon>
        <taxon>Eubacteriales</taxon>
        <taxon>Peptococcaceae</taxon>
        <taxon>Desulforamulus</taxon>
    </lineage>
</organism>
<dbReference type="EC" id="5.1.99.6" evidence="19"/>
<evidence type="ECO:0000256" key="3">
    <source>
        <dbReference type="ARBA" id="ARBA00006001"/>
    </source>
</evidence>
<evidence type="ECO:0000256" key="12">
    <source>
        <dbReference type="ARBA" id="ARBA00023239"/>
    </source>
</evidence>
<evidence type="ECO:0000256" key="16">
    <source>
        <dbReference type="ARBA" id="ARBA00049209"/>
    </source>
</evidence>
<evidence type="ECO:0000256" key="14">
    <source>
        <dbReference type="ARBA" id="ARBA00025153"/>
    </source>
</evidence>
<dbReference type="HAMAP" id="MF_01966">
    <property type="entry name" value="NADHX_epimerase"/>
    <property type="match status" value="1"/>
</dbReference>
<evidence type="ECO:0000256" key="11">
    <source>
        <dbReference type="ARBA" id="ARBA00023235"/>
    </source>
</evidence>
<reference evidence="22" key="1">
    <citation type="journal article" date="2023" name="J. Hazard. Mater.">
        <title>Anaerobic biodegradation of pyrene and benzo[a]pyrene by a new sulfate-reducing Desulforamulus aquiferis strain DSA.</title>
        <authorList>
            <person name="Zhang Z."/>
            <person name="Sun J."/>
            <person name="Gong X."/>
            <person name="Wang C."/>
            <person name="Wang H."/>
        </authorList>
    </citation>
    <scope>NUCLEOTIDE SEQUENCE</scope>
    <source>
        <strain evidence="22">DSA</strain>
    </source>
</reference>
<feature type="domain" description="YjeF N-terminal" evidence="21">
    <location>
        <begin position="9"/>
        <end position="221"/>
    </location>
</feature>
<dbReference type="RefSeq" id="WP_304540258.1">
    <property type="nucleotide sequence ID" value="NZ_JARPTC010000001.1"/>
</dbReference>
<dbReference type="Pfam" id="PF01256">
    <property type="entry name" value="Carb_kinase"/>
    <property type="match status" value="1"/>
</dbReference>
<proteinExistence type="inferred from homology"/>
<comment type="function">
    <text evidence="18">Catalyzes the epimerization of the S- and R-forms of NAD(P)HX, a damaged form of NAD(P)H that is a result of enzymatic or heat-dependent hydration. This is a prerequisite for the S-specific NAD(P)H-hydrate dehydratase to allow the repair of both epimers of NAD(P)HX.</text>
</comment>
<comment type="function">
    <text evidence="14 19">Bifunctional enzyme that catalyzes the epimerization of the S- and R-forms of NAD(P)HX and the dehydration of the S-form of NAD(P)HX at the expense of ADP, which is converted to AMP. This allows the repair of both epimers of NAD(P)HX, a damaged form of NAD(P)H that is a result of enzymatic or heat-dependent hydration.</text>
</comment>
<dbReference type="CDD" id="cd01171">
    <property type="entry name" value="YXKO-related"/>
    <property type="match status" value="1"/>
</dbReference>
<keyword evidence="13" id="KW-0511">Multifunctional enzyme</keyword>
<keyword evidence="9 18" id="KW-0630">Potassium</keyword>
<evidence type="ECO:0000256" key="17">
    <source>
        <dbReference type="HAMAP-Rule" id="MF_01965"/>
    </source>
</evidence>
<dbReference type="SUPFAM" id="SSF53613">
    <property type="entry name" value="Ribokinase-like"/>
    <property type="match status" value="1"/>
</dbReference>
<reference evidence="22" key="2">
    <citation type="submission" date="2023-03" db="EMBL/GenBank/DDBJ databases">
        <authorList>
            <person name="Zhang Z."/>
        </authorList>
    </citation>
    <scope>NUCLEOTIDE SEQUENCE</scope>
    <source>
        <strain evidence="22">DSA</strain>
    </source>
</reference>
<feature type="binding site" evidence="18">
    <location>
        <begin position="59"/>
        <end position="63"/>
    </location>
    <ligand>
        <name>(6S)-NADPHX</name>
        <dbReference type="ChEBI" id="CHEBI:64076"/>
    </ligand>
</feature>
<comment type="similarity">
    <text evidence="3 19">In the N-terminal section; belongs to the NnrE/AIBP family.</text>
</comment>
<comment type="catalytic activity">
    <reaction evidence="1 18 19">
        <text>(6R)-NADHX = (6S)-NADHX</text>
        <dbReference type="Rhea" id="RHEA:32215"/>
        <dbReference type="ChEBI" id="CHEBI:64074"/>
        <dbReference type="ChEBI" id="CHEBI:64075"/>
        <dbReference type="EC" id="5.1.99.6"/>
    </reaction>
</comment>
<feature type="binding site" evidence="17">
    <location>
        <position position="455"/>
    </location>
    <ligand>
        <name>(6S)-NADPHX</name>
        <dbReference type="ChEBI" id="CHEBI:64076"/>
    </ligand>
</feature>
<evidence type="ECO:0000256" key="4">
    <source>
        <dbReference type="ARBA" id="ARBA00009524"/>
    </source>
</evidence>
<dbReference type="GO" id="GO:0052855">
    <property type="term" value="F:ADP-dependent NAD(P)H-hydrate dehydratase activity"/>
    <property type="evidence" value="ECO:0007669"/>
    <property type="project" value="UniProtKB-UniRule"/>
</dbReference>
<accession>A0AAW7Z982</accession>
<dbReference type="EC" id="4.2.1.136" evidence="19"/>
<keyword evidence="5 18" id="KW-0479">Metal-binding</keyword>
<comment type="subunit">
    <text evidence="17">Homotetramer.</text>
</comment>
<protein>
    <recommendedName>
        <fullName evidence="19">Bifunctional NAD(P)H-hydrate repair enzyme</fullName>
    </recommendedName>
    <alternativeName>
        <fullName evidence="19">Nicotinamide nucleotide repair protein</fullName>
    </alternativeName>
    <domain>
        <recommendedName>
            <fullName evidence="19">ADP-dependent (S)-NAD(P)H-hydrate dehydratase</fullName>
            <ecNumber evidence="19">4.2.1.136</ecNumber>
        </recommendedName>
        <alternativeName>
            <fullName evidence="19">ADP-dependent NAD(P)HX dehydratase</fullName>
        </alternativeName>
    </domain>
    <domain>
        <recommendedName>
            <fullName evidence="19">NAD(P)H-hydrate epimerase</fullName>
            <ecNumber evidence="19">5.1.99.6</ecNumber>
        </recommendedName>
    </domain>
</protein>
<comment type="catalytic activity">
    <reaction evidence="16 17 19">
        <text>(6S)-NADPHX + ADP = AMP + phosphate + NADPH + H(+)</text>
        <dbReference type="Rhea" id="RHEA:32235"/>
        <dbReference type="ChEBI" id="CHEBI:15378"/>
        <dbReference type="ChEBI" id="CHEBI:43474"/>
        <dbReference type="ChEBI" id="CHEBI:57783"/>
        <dbReference type="ChEBI" id="CHEBI:64076"/>
        <dbReference type="ChEBI" id="CHEBI:456215"/>
        <dbReference type="ChEBI" id="CHEBI:456216"/>
        <dbReference type="EC" id="4.2.1.136"/>
    </reaction>
</comment>
<comment type="caution">
    <text evidence="22">The sequence shown here is derived from an EMBL/GenBank/DDBJ whole genome shotgun (WGS) entry which is preliminary data.</text>
</comment>
<evidence type="ECO:0000313" key="23">
    <source>
        <dbReference type="Proteomes" id="UP001172911"/>
    </source>
</evidence>